<evidence type="ECO:0008006" key="5">
    <source>
        <dbReference type="Google" id="ProtNLM"/>
    </source>
</evidence>
<feature type="coiled-coil region" evidence="1">
    <location>
        <begin position="331"/>
        <end position="358"/>
    </location>
</feature>
<accession>A0A6G0WBE6</accession>
<gene>
    <name evidence="3" type="ORF">Ae201684_017294</name>
</gene>
<keyword evidence="1" id="KW-0175">Coiled coil</keyword>
<reference evidence="3 4" key="1">
    <citation type="submission" date="2019-07" db="EMBL/GenBank/DDBJ databases">
        <title>Genomics analysis of Aphanomyces spp. identifies a new class of oomycete effector associated with host adaptation.</title>
        <authorList>
            <person name="Gaulin E."/>
        </authorList>
    </citation>
    <scope>NUCLEOTIDE SEQUENCE [LARGE SCALE GENOMIC DNA]</scope>
    <source>
        <strain evidence="3 4">ATCC 201684</strain>
    </source>
</reference>
<organism evidence="3 4">
    <name type="scientific">Aphanomyces euteiches</name>
    <dbReference type="NCBI Taxonomy" id="100861"/>
    <lineage>
        <taxon>Eukaryota</taxon>
        <taxon>Sar</taxon>
        <taxon>Stramenopiles</taxon>
        <taxon>Oomycota</taxon>
        <taxon>Saprolegniomycetes</taxon>
        <taxon>Saprolegniales</taxon>
        <taxon>Verrucalvaceae</taxon>
        <taxon>Aphanomyces</taxon>
    </lineage>
</organism>
<evidence type="ECO:0000313" key="3">
    <source>
        <dbReference type="EMBL" id="KAF0723914.1"/>
    </source>
</evidence>
<evidence type="ECO:0000256" key="1">
    <source>
        <dbReference type="SAM" id="Coils"/>
    </source>
</evidence>
<feature type="compositionally biased region" description="Pro residues" evidence="2">
    <location>
        <begin position="42"/>
        <end position="55"/>
    </location>
</feature>
<keyword evidence="4" id="KW-1185">Reference proteome</keyword>
<feature type="region of interest" description="Disordered" evidence="2">
    <location>
        <begin position="34"/>
        <end position="86"/>
    </location>
</feature>
<comment type="caution">
    <text evidence="3">The sequence shown here is derived from an EMBL/GenBank/DDBJ whole genome shotgun (WGS) entry which is preliminary data.</text>
</comment>
<feature type="compositionally biased region" description="Basic residues" evidence="2">
    <location>
        <begin position="75"/>
        <end position="86"/>
    </location>
</feature>
<dbReference type="Proteomes" id="UP000481153">
    <property type="component" value="Unassembled WGS sequence"/>
</dbReference>
<dbReference type="EMBL" id="VJMJ01000292">
    <property type="protein sequence ID" value="KAF0723914.1"/>
    <property type="molecule type" value="Genomic_DNA"/>
</dbReference>
<evidence type="ECO:0000256" key="2">
    <source>
        <dbReference type="SAM" id="MobiDB-lite"/>
    </source>
</evidence>
<protein>
    <recommendedName>
        <fullName evidence="5">Calponin-homology (CH) domain-containing protein</fullName>
    </recommendedName>
</protein>
<dbReference type="VEuPathDB" id="FungiDB:AeMF1_016076"/>
<sequence length="365" mass="41335">MAMPSPRPTSKQCYPQHSKAPVCNVGDKIIAANQMNGSATALPPPSNSPSKPTTPPTFSTYSSIRPTTSMASPLSKRKNKWQKRRPMTVSSTFRPISIVELPGPECNPSFGLLQLDEWLATYEHDILQYDSLAAFAHVKLDEARRLSSKCPHPMNRFRVAVMCNLFERAACALATSESFKRYSSCILALRDEILDMVLVDVQDDDAVATIARNVPRTLSFFLQKMPHVIALRLEQEKKAMDFHKHQAVLQKLIQTMFKNVGSVFQAWKLFAKAQREERLSKKAAKITRTILATRNQTRLVFVSWARHCLVAKLEAQRLRGIQLEREHTLRVAELKKSMAQSTDTIDRLQAELNMLRVRHGDEPAR</sequence>
<proteinExistence type="predicted"/>
<name>A0A6G0WBE6_9STRA</name>
<evidence type="ECO:0000313" key="4">
    <source>
        <dbReference type="Proteomes" id="UP000481153"/>
    </source>
</evidence>
<dbReference type="AlphaFoldDB" id="A0A6G0WBE6"/>